<dbReference type="PANTHER" id="PTHR23506:SF23">
    <property type="entry name" value="GH10249P"/>
    <property type="match status" value="1"/>
</dbReference>
<reference evidence="8" key="1">
    <citation type="submission" date="2023-10" db="EMBL/GenBank/DDBJ databases">
        <authorList>
            <person name="Chen Y."/>
            <person name="Shah S."/>
            <person name="Dougan E. K."/>
            <person name="Thang M."/>
            <person name="Chan C."/>
        </authorList>
    </citation>
    <scope>NUCLEOTIDE SEQUENCE [LARGE SCALE GENOMIC DNA]</scope>
</reference>
<feature type="transmembrane region" description="Helical" evidence="6">
    <location>
        <begin position="119"/>
        <end position="144"/>
    </location>
</feature>
<dbReference type="Proteomes" id="UP001189429">
    <property type="component" value="Unassembled WGS sequence"/>
</dbReference>
<protein>
    <recommendedName>
        <fullName evidence="7">Major facilitator superfamily (MFS) profile domain-containing protein</fullName>
    </recommendedName>
</protein>
<evidence type="ECO:0000256" key="5">
    <source>
        <dbReference type="ARBA" id="ARBA00023136"/>
    </source>
</evidence>
<keyword evidence="4 6" id="KW-1133">Transmembrane helix</keyword>
<feature type="transmembrane region" description="Helical" evidence="6">
    <location>
        <begin position="31"/>
        <end position="53"/>
    </location>
</feature>
<gene>
    <name evidence="8" type="ORF">PCOR1329_LOCUS71312</name>
</gene>
<feature type="transmembrane region" description="Helical" evidence="6">
    <location>
        <begin position="229"/>
        <end position="246"/>
    </location>
</feature>
<comment type="subcellular location">
    <subcellularLocation>
        <location evidence="1">Membrane</location>
        <topology evidence="1">Multi-pass membrane protein</topology>
    </subcellularLocation>
</comment>
<proteinExistence type="predicted"/>
<sequence>MTAASTALNIAEVLGSSLGASLYHYHGQRTVFWFLGGASVLNQVLLVGVCLMLKESDEPEEIKPSASAVRRDQVQGGWSRLRAVLRSKRLGCAVVLIVMAAVIKGSVEEILPFHADHRWGFGPMMIGKLFFITAVTYILAAVVVGRIWDSLHRYRVLFAAFWLAVLGMTSYSLFLIASYHKTINALYLGLALYGVCLGLTHTPAALLLADAVEHEEGKAKDAVNGIWNTMWEAGGSVGFLLGGLLAEDYPSQIALMAAYTICCLVCAGLMVAISSWPEEKDGFRKALAKGPV</sequence>
<feature type="transmembrane region" description="Helical" evidence="6">
    <location>
        <begin position="156"/>
        <end position="179"/>
    </location>
</feature>
<keyword evidence="5 6" id="KW-0472">Membrane</keyword>
<keyword evidence="3 6" id="KW-0812">Transmembrane</keyword>
<dbReference type="InterPro" id="IPR020846">
    <property type="entry name" value="MFS_dom"/>
</dbReference>
<keyword evidence="9" id="KW-1185">Reference proteome</keyword>
<dbReference type="PROSITE" id="PS50850">
    <property type="entry name" value="MFS"/>
    <property type="match status" value="1"/>
</dbReference>
<evidence type="ECO:0000256" key="1">
    <source>
        <dbReference type="ARBA" id="ARBA00004141"/>
    </source>
</evidence>
<dbReference type="PANTHER" id="PTHR23506">
    <property type="entry name" value="GH10249P"/>
    <property type="match status" value="1"/>
</dbReference>
<evidence type="ECO:0000256" key="2">
    <source>
        <dbReference type="ARBA" id="ARBA00022448"/>
    </source>
</evidence>
<dbReference type="Gene3D" id="1.20.1250.20">
    <property type="entry name" value="MFS general substrate transporter like domains"/>
    <property type="match status" value="1"/>
</dbReference>
<evidence type="ECO:0000256" key="4">
    <source>
        <dbReference type="ARBA" id="ARBA00022989"/>
    </source>
</evidence>
<keyword evidence="2" id="KW-0813">Transport</keyword>
<dbReference type="EMBL" id="CAUYUJ010019460">
    <property type="protein sequence ID" value="CAK0891333.1"/>
    <property type="molecule type" value="Genomic_DNA"/>
</dbReference>
<feature type="transmembrane region" description="Helical" evidence="6">
    <location>
        <begin position="90"/>
        <end position="107"/>
    </location>
</feature>
<evidence type="ECO:0000259" key="7">
    <source>
        <dbReference type="PROSITE" id="PS50850"/>
    </source>
</evidence>
<dbReference type="InterPro" id="IPR011701">
    <property type="entry name" value="MFS"/>
</dbReference>
<evidence type="ECO:0000313" key="9">
    <source>
        <dbReference type="Proteomes" id="UP001189429"/>
    </source>
</evidence>
<name>A0ABN9X155_9DINO</name>
<feature type="transmembrane region" description="Helical" evidence="6">
    <location>
        <begin position="252"/>
        <end position="276"/>
    </location>
</feature>
<feature type="domain" description="Major facilitator superfamily (MFS) profile" evidence="7">
    <location>
        <begin position="1"/>
        <end position="280"/>
    </location>
</feature>
<dbReference type="InterPro" id="IPR050930">
    <property type="entry name" value="MFS_Vesicular_Transporter"/>
</dbReference>
<dbReference type="SUPFAM" id="SSF103473">
    <property type="entry name" value="MFS general substrate transporter"/>
    <property type="match status" value="1"/>
</dbReference>
<feature type="transmembrane region" description="Helical" evidence="6">
    <location>
        <begin position="185"/>
        <end position="208"/>
    </location>
</feature>
<dbReference type="InterPro" id="IPR036259">
    <property type="entry name" value="MFS_trans_sf"/>
</dbReference>
<evidence type="ECO:0000256" key="3">
    <source>
        <dbReference type="ARBA" id="ARBA00022692"/>
    </source>
</evidence>
<evidence type="ECO:0000256" key="6">
    <source>
        <dbReference type="SAM" id="Phobius"/>
    </source>
</evidence>
<organism evidence="8 9">
    <name type="scientific">Prorocentrum cordatum</name>
    <dbReference type="NCBI Taxonomy" id="2364126"/>
    <lineage>
        <taxon>Eukaryota</taxon>
        <taxon>Sar</taxon>
        <taxon>Alveolata</taxon>
        <taxon>Dinophyceae</taxon>
        <taxon>Prorocentrales</taxon>
        <taxon>Prorocentraceae</taxon>
        <taxon>Prorocentrum</taxon>
    </lineage>
</organism>
<comment type="caution">
    <text evidence="8">The sequence shown here is derived from an EMBL/GenBank/DDBJ whole genome shotgun (WGS) entry which is preliminary data.</text>
</comment>
<dbReference type="Pfam" id="PF07690">
    <property type="entry name" value="MFS_1"/>
    <property type="match status" value="1"/>
</dbReference>
<accession>A0ABN9X155</accession>
<evidence type="ECO:0000313" key="8">
    <source>
        <dbReference type="EMBL" id="CAK0891333.1"/>
    </source>
</evidence>